<feature type="domain" description="Glycosyltransferase RgtA/B/C/D-like" evidence="2">
    <location>
        <begin position="55"/>
        <end position="212"/>
    </location>
</feature>
<evidence type="ECO:0000313" key="3">
    <source>
        <dbReference type="EMBL" id="GEO82516.1"/>
    </source>
</evidence>
<feature type="transmembrane region" description="Helical" evidence="1">
    <location>
        <begin position="278"/>
        <end position="299"/>
    </location>
</feature>
<dbReference type="GO" id="GO:0016740">
    <property type="term" value="F:transferase activity"/>
    <property type="evidence" value="ECO:0007669"/>
    <property type="project" value="UniProtKB-KW"/>
</dbReference>
<keyword evidence="1" id="KW-0472">Membrane</keyword>
<feature type="transmembrane region" description="Helical" evidence="1">
    <location>
        <begin position="229"/>
        <end position="252"/>
    </location>
</feature>
<feature type="transmembrane region" description="Helical" evidence="1">
    <location>
        <begin position="329"/>
        <end position="346"/>
    </location>
</feature>
<keyword evidence="1" id="KW-1133">Transmembrane helix</keyword>
<keyword evidence="3" id="KW-0808">Transferase</keyword>
<feature type="transmembrane region" description="Helical" evidence="1">
    <location>
        <begin position="109"/>
        <end position="142"/>
    </location>
</feature>
<accession>A0A512HAN2</accession>
<dbReference type="AlphaFoldDB" id="A0A512HAN2"/>
<dbReference type="Pfam" id="PF13231">
    <property type="entry name" value="PMT_2"/>
    <property type="match status" value="1"/>
</dbReference>
<evidence type="ECO:0000256" key="1">
    <source>
        <dbReference type="SAM" id="Phobius"/>
    </source>
</evidence>
<comment type="caution">
    <text evidence="3">The sequence shown here is derived from an EMBL/GenBank/DDBJ whole genome shotgun (WGS) entry which is preliminary data.</text>
</comment>
<dbReference type="InterPro" id="IPR038731">
    <property type="entry name" value="RgtA/B/C-like"/>
</dbReference>
<dbReference type="Proteomes" id="UP000321567">
    <property type="component" value="Unassembled WGS sequence"/>
</dbReference>
<sequence length="471" mass="47834">MSAPASRAWGWGAVALTGLLVAARLALMAHASADLSPTEAALWRAAPSPFAPGADVPPLAAQLAALARLVSPDPAHALRGLALLAQVIAAAGIWALARRLYDGRVALGACAVFLTVPAVTLTGALSGPLALGGVAWVCALHAVLNALRTGLAGWWLAVGLISGLGFLCSPSMALFVPSLIFYALLSPETRGLGRRPAPWLALGIALVLAVPGLPGAVPFPPFPAPGLAGAGATLALGALLLGPLLAFVLAWAGSHPGGASRSVEPGDPRGRQGFRTRFLVAFSLPGLALPPLAALAGIPVAPGDGAALAAVTASILGTAWLARPAWARAVLAASLGLHLAATALIWRADTVSRPLGLALPRALDPWGPGRGLAQTLPWGQTLIARYPALGFAFDDPALGHGLEAQWRLASPVAVPDPESPPPPGTVWITRADDAAARARCPACRPAGFLYLETGPGRWLRLHAFLSPSPSS</sequence>
<name>A0A512HAN2_9PROT</name>
<evidence type="ECO:0000259" key="2">
    <source>
        <dbReference type="Pfam" id="PF13231"/>
    </source>
</evidence>
<feature type="transmembrane region" description="Helical" evidence="1">
    <location>
        <begin position="197"/>
        <end position="217"/>
    </location>
</feature>
<protein>
    <submittedName>
        <fullName evidence="3">Glycosyl transferase</fullName>
    </submittedName>
</protein>
<dbReference type="OrthoDB" id="9811222at2"/>
<keyword evidence="1" id="KW-0812">Transmembrane</keyword>
<feature type="transmembrane region" description="Helical" evidence="1">
    <location>
        <begin position="154"/>
        <end position="185"/>
    </location>
</feature>
<feature type="transmembrane region" description="Helical" evidence="1">
    <location>
        <begin position="77"/>
        <end position="97"/>
    </location>
</feature>
<reference evidence="3 4" key="1">
    <citation type="submission" date="2019-07" db="EMBL/GenBank/DDBJ databases">
        <title>Whole genome shotgun sequence of Rhodospirillum oryzae NBRC 107573.</title>
        <authorList>
            <person name="Hosoyama A."/>
            <person name="Uohara A."/>
            <person name="Ohji S."/>
            <person name="Ichikawa N."/>
        </authorList>
    </citation>
    <scope>NUCLEOTIDE SEQUENCE [LARGE SCALE GENOMIC DNA]</scope>
    <source>
        <strain evidence="3 4">NBRC 107573</strain>
    </source>
</reference>
<gene>
    <name evidence="3" type="ORF">ROR02_26470</name>
</gene>
<feature type="transmembrane region" description="Helical" evidence="1">
    <location>
        <begin position="305"/>
        <end position="322"/>
    </location>
</feature>
<evidence type="ECO:0000313" key="4">
    <source>
        <dbReference type="Proteomes" id="UP000321567"/>
    </source>
</evidence>
<organism evidence="3 4">
    <name type="scientific">Pararhodospirillum oryzae</name>
    <dbReference type="NCBI Taxonomy" id="478448"/>
    <lineage>
        <taxon>Bacteria</taxon>
        <taxon>Pseudomonadati</taxon>
        <taxon>Pseudomonadota</taxon>
        <taxon>Alphaproteobacteria</taxon>
        <taxon>Rhodospirillales</taxon>
        <taxon>Rhodospirillaceae</taxon>
        <taxon>Pararhodospirillum</taxon>
    </lineage>
</organism>
<dbReference type="RefSeq" id="WP_147164544.1">
    <property type="nucleotide sequence ID" value="NZ_BJZO01000085.1"/>
</dbReference>
<proteinExistence type="predicted"/>
<keyword evidence="4" id="KW-1185">Reference proteome</keyword>
<dbReference type="EMBL" id="BJZO01000085">
    <property type="protein sequence ID" value="GEO82516.1"/>
    <property type="molecule type" value="Genomic_DNA"/>
</dbReference>